<dbReference type="InterPro" id="IPR020814">
    <property type="entry name" value="Ribosomal_S6_plastid/chlpt"/>
</dbReference>
<evidence type="ECO:0000256" key="7">
    <source>
        <dbReference type="ARBA" id="ARBA00035294"/>
    </source>
</evidence>
<dbReference type="InterPro" id="IPR014717">
    <property type="entry name" value="Transl_elong_EF1B/ribsomal_bS6"/>
</dbReference>
<dbReference type="HAMAP" id="MF_00360">
    <property type="entry name" value="Ribosomal_bS6"/>
    <property type="match status" value="1"/>
</dbReference>
<reference evidence="10" key="1">
    <citation type="journal article" date="2019" name="Int. J. Syst. Evol. Microbiol.">
        <title>The Global Catalogue of Microorganisms (GCM) 10K type strain sequencing project: providing services to taxonomists for standard genome sequencing and annotation.</title>
        <authorList>
            <consortium name="The Broad Institute Genomics Platform"/>
            <consortium name="The Broad Institute Genome Sequencing Center for Infectious Disease"/>
            <person name="Wu L."/>
            <person name="Ma J."/>
        </authorList>
    </citation>
    <scope>NUCLEOTIDE SEQUENCE [LARGE SCALE GENOMIC DNA]</scope>
    <source>
        <strain evidence="10">CCM 8749</strain>
    </source>
</reference>
<dbReference type="PROSITE" id="PS01048">
    <property type="entry name" value="RIBOSOMAL_S6"/>
    <property type="match status" value="1"/>
</dbReference>
<accession>A0ABW1IJ37</accession>
<gene>
    <name evidence="8 9" type="primary">rpsF</name>
    <name evidence="9" type="ORF">ACFPXP_00060</name>
</gene>
<evidence type="ECO:0000313" key="9">
    <source>
        <dbReference type="EMBL" id="MFC5984901.1"/>
    </source>
</evidence>
<dbReference type="InterPro" id="IPR020815">
    <property type="entry name" value="Ribosomal_bS6_CS"/>
</dbReference>
<dbReference type="InterPro" id="IPR035980">
    <property type="entry name" value="Ribosomal_bS6_sf"/>
</dbReference>
<dbReference type="PANTHER" id="PTHR21011">
    <property type="entry name" value="MITOCHONDRIAL 28S RIBOSOMAL PROTEIN S6"/>
    <property type="match status" value="1"/>
</dbReference>
<evidence type="ECO:0000256" key="4">
    <source>
        <dbReference type="ARBA" id="ARBA00022980"/>
    </source>
</evidence>
<evidence type="ECO:0000313" key="10">
    <source>
        <dbReference type="Proteomes" id="UP001596250"/>
    </source>
</evidence>
<dbReference type="NCBIfam" id="TIGR00166">
    <property type="entry name" value="S6"/>
    <property type="match status" value="1"/>
</dbReference>
<evidence type="ECO:0000256" key="5">
    <source>
        <dbReference type="ARBA" id="ARBA00023274"/>
    </source>
</evidence>
<sequence>MRKYEMMYIIRTDIEQEVIDATVEKFKGIIEANGGEIQKQDVMGKRRLAYEINKFRDGVYVLVNFTAPKEVVAELDRVLRITDQVIRHLIVSDVVA</sequence>
<dbReference type="Proteomes" id="UP001596250">
    <property type="component" value="Unassembled WGS sequence"/>
</dbReference>
<name>A0ABW1IJ37_9BACL</name>
<evidence type="ECO:0000256" key="8">
    <source>
        <dbReference type="HAMAP-Rule" id="MF_00360"/>
    </source>
</evidence>
<dbReference type="SUPFAM" id="SSF54995">
    <property type="entry name" value="Ribosomal protein S6"/>
    <property type="match status" value="1"/>
</dbReference>
<evidence type="ECO:0000256" key="3">
    <source>
        <dbReference type="ARBA" id="ARBA00022884"/>
    </source>
</evidence>
<keyword evidence="10" id="KW-1185">Reference proteome</keyword>
<proteinExistence type="inferred from homology"/>
<dbReference type="RefSeq" id="WP_379891230.1">
    <property type="nucleotide sequence ID" value="NZ_CBCSCT010000037.1"/>
</dbReference>
<evidence type="ECO:0000256" key="6">
    <source>
        <dbReference type="ARBA" id="ARBA00035104"/>
    </source>
</evidence>
<dbReference type="PANTHER" id="PTHR21011:SF1">
    <property type="entry name" value="SMALL RIBOSOMAL SUBUNIT PROTEIN BS6M"/>
    <property type="match status" value="1"/>
</dbReference>
<comment type="caution">
    <text evidence="9">The sequence shown here is derived from an EMBL/GenBank/DDBJ whole genome shotgun (WGS) entry which is preliminary data.</text>
</comment>
<protein>
    <recommendedName>
        <fullName evidence="7 8">Small ribosomal subunit protein bS6</fullName>
    </recommendedName>
</protein>
<keyword evidence="4 8" id="KW-0689">Ribosomal protein</keyword>
<organism evidence="9 10">
    <name type="scientific">Marinicrinis lubricantis</name>
    <dbReference type="NCBI Taxonomy" id="2086470"/>
    <lineage>
        <taxon>Bacteria</taxon>
        <taxon>Bacillati</taxon>
        <taxon>Bacillota</taxon>
        <taxon>Bacilli</taxon>
        <taxon>Bacillales</taxon>
        <taxon>Paenibacillaceae</taxon>
    </lineage>
</organism>
<comment type="similarity">
    <text evidence="1 8">Belongs to the bacterial ribosomal protein bS6 family.</text>
</comment>
<dbReference type="CDD" id="cd00473">
    <property type="entry name" value="bS6"/>
    <property type="match status" value="1"/>
</dbReference>
<dbReference type="EMBL" id="JBHSQV010000001">
    <property type="protein sequence ID" value="MFC5984901.1"/>
    <property type="molecule type" value="Genomic_DNA"/>
</dbReference>
<keyword evidence="2 8" id="KW-0699">rRNA-binding</keyword>
<comment type="function">
    <text evidence="6 8">Binds together with bS18 to 16S ribosomal RNA.</text>
</comment>
<dbReference type="Pfam" id="PF01250">
    <property type="entry name" value="Ribosomal_S6"/>
    <property type="match status" value="1"/>
</dbReference>
<keyword evidence="5 8" id="KW-0687">Ribonucleoprotein</keyword>
<dbReference type="Gene3D" id="3.30.70.60">
    <property type="match status" value="1"/>
</dbReference>
<dbReference type="GO" id="GO:0005840">
    <property type="term" value="C:ribosome"/>
    <property type="evidence" value="ECO:0007669"/>
    <property type="project" value="UniProtKB-KW"/>
</dbReference>
<keyword evidence="3 8" id="KW-0694">RNA-binding</keyword>
<evidence type="ECO:0000256" key="2">
    <source>
        <dbReference type="ARBA" id="ARBA00022730"/>
    </source>
</evidence>
<dbReference type="InterPro" id="IPR000529">
    <property type="entry name" value="Ribosomal_bS6"/>
</dbReference>
<evidence type="ECO:0000256" key="1">
    <source>
        <dbReference type="ARBA" id="ARBA00009512"/>
    </source>
</evidence>